<keyword evidence="5 6" id="KW-0131">Cell cycle</keyword>
<comment type="caution">
    <text evidence="9">The sequence shown here is derived from an EMBL/GenBank/DDBJ whole genome shotgun (WGS) entry which is preliminary data.</text>
</comment>
<organism evidence="9 10">
    <name type="scientific">Stella humosa</name>
    <dbReference type="NCBI Taxonomy" id="94"/>
    <lineage>
        <taxon>Bacteria</taxon>
        <taxon>Pseudomonadati</taxon>
        <taxon>Pseudomonadota</taxon>
        <taxon>Alphaproteobacteria</taxon>
        <taxon>Rhodospirillales</taxon>
        <taxon>Stellaceae</taxon>
        <taxon>Stella</taxon>
    </lineage>
</organism>
<evidence type="ECO:0000313" key="10">
    <source>
        <dbReference type="Proteomes" id="UP000278222"/>
    </source>
</evidence>
<keyword evidence="3 6" id="KW-0132">Cell division</keyword>
<dbReference type="OrthoDB" id="9810567at2"/>
<dbReference type="GO" id="GO:0032153">
    <property type="term" value="C:cell division site"/>
    <property type="evidence" value="ECO:0007669"/>
    <property type="project" value="UniProtKB-UniRule"/>
</dbReference>
<feature type="domain" description="SHS2" evidence="8">
    <location>
        <begin position="11"/>
        <end position="196"/>
    </location>
</feature>
<dbReference type="AlphaFoldDB" id="A0A3N1KZN6"/>
<accession>A0A3N1KZN6</accession>
<dbReference type="InterPro" id="IPR018181">
    <property type="entry name" value="Heat_shock_70_CS"/>
</dbReference>
<evidence type="ECO:0000256" key="3">
    <source>
        <dbReference type="ARBA" id="ARBA00022618"/>
    </source>
</evidence>
<sequence length="415" mass="44353">MKSLARPRGPIVAVDVGTTKTCCFIARADDGQLQILGIGHQASHGMRAGTILDMETVTTSITNAVDAAEKMMGERIHDVFVNVSGGQPASRMVTVDMALAGREIDDSDVRRLHEHGRTMVEPGDRHLLHSIPTSYVVDGNRGIRDPRGMYGERLGVQVHTITTAASVVRNLALCAHKAQLEIEGLVSSPFAAGLACLVEDEMDLGVTVVDMGGGTTSMAVFFDGKVVFTDTVPIGGAHVTSDIARGLSTPTVHAERMKTLYGGCIGSPSDERETIMVPQVGEEDDGQGQQIPKSFLVDIIRPRMEETFELVRARLEASGMDKVAGRRVVLTGGASQLPGVRELAGQVLDKQLRLGRPIRIAGLAEAAGGPAFSVCAGLLHYAVVQRAEEQQAGRARGTARKGYFGRFGSWLKENF</sequence>
<dbReference type="GO" id="GO:0009898">
    <property type="term" value="C:cytoplasmic side of plasma membrane"/>
    <property type="evidence" value="ECO:0007669"/>
    <property type="project" value="UniProtKB-UniRule"/>
</dbReference>
<evidence type="ECO:0000259" key="8">
    <source>
        <dbReference type="SMART" id="SM00842"/>
    </source>
</evidence>
<evidence type="ECO:0000256" key="4">
    <source>
        <dbReference type="ARBA" id="ARBA00023136"/>
    </source>
</evidence>
<dbReference type="Proteomes" id="UP000278222">
    <property type="component" value="Unassembled WGS sequence"/>
</dbReference>
<dbReference type="EMBL" id="RJKX01000015">
    <property type="protein sequence ID" value="ROP84120.1"/>
    <property type="molecule type" value="Genomic_DNA"/>
</dbReference>
<keyword evidence="2 6" id="KW-1003">Cell membrane</keyword>
<comment type="similarity">
    <text evidence="6 7">Belongs to the FtsA/MreB family.</text>
</comment>
<evidence type="ECO:0000256" key="5">
    <source>
        <dbReference type="ARBA" id="ARBA00023306"/>
    </source>
</evidence>
<evidence type="ECO:0000256" key="7">
    <source>
        <dbReference type="PIRNR" id="PIRNR003101"/>
    </source>
</evidence>
<dbReference type="InterPro" id="IPR043129">
    <property type="entry name" value="ATPase_NBD"/>
</dbReference>
<comment type="similarity">
    <text evidence="1">Belongs to the heat shock protein 70 family.</text>
</comment>
<dbReference type="Pfam" id="PF02491">
    <property type="entry name" value="SHS2_FTSA"/>
    <property type="match status" value="1"/>
</dbReference>
<dbReference type="InterPro" id="IPR020823">
    <property type="entry name" value="Cell_div_FtsA"/>
</dbReference>
<proteinExistence type="inferred from homology"/>
<dbReference type="GO" id="GO:0043093">
    <property type="term" value="P:FtsZ-dependent cytokinesis"/>
    <property type="evidence" value="ECO:0007669"/>
    <property type="project" value="UniProtKB-UniRule"/>
</dbReference>
<dbReference type="InterPro" id="IPR003494">
    <property type="entry name" value="SHS2_FtsA"/>
</dbReference>
<dbReference type="PROSITE" id="PS01036">
    <property type="entry name" value="HSP70_3"/>
    <property type="match status" value="1"/>
</dbReference>
<dbReference type="InterPro" id="IPR050696">
    <property type="entry name" value="FtsA/MreB"/>
</dbReference>
<keyword evidence="10" id="KW-1185">Reference proteome</keyword>
<comment type="function">
    <text evidence="6 7">Cell division protein that is involved in the assembly of the Z ring. May serve as a membrane anchor for the Z ring.</text>
</comment>
<dbReference type="Pfam" id="PF14450">
    <property type="entry name" value="FtsA"/>
    <property type="match status" value="1"/>
</dbReference>
<dbReference type="PIRSF" id="PIRSF003101">
    <property type="entry name" value="FtsA"/>
    <property type="match status" value="1"/>
</dbReference>
<evidence type="ECO:0000256" key="2">
    <source>
        <dbReference type="ARBA" id="ARBA00022475"/>
    </source>
</evidence>
<dbReference type="Gene3D" id="3.30.420.40">
    <property type="match status" value="2"/>
</dbReference>
<dbReference type="RefSeq" id="WP_123691799.1">
    <property type="nucleotide sequence ID" value="NZ_AP019700.1"/>
</dbReference>
<reference evidence="9 10" key="1">
    <citation type="submission" date="2018-11" db="EMBL/GenBank/DDBJ databases">
        <title>Genomic Encyclopedia of Type Strains, Phase IV (KMG-IV): sequencing the most valuable type-strain genomes for metagenomic binning, comparative biology and taxonomic classification.</title>
        <authorList>
            <person name="Goeker M."/>
        </authorList>
    </citation>
    <scope>NUCLEOTIDE SEQUENCE [LARGE SCALE GENOMIC DNA]</scope>
    <source>
        <strain evidence="9 10">DSM 5900</strain>
    </source>
</reference>
<protein>
    <recommendedName>
        <fullName evidence="6 7">Cell division protein FtsA</fullName>
    </recommendedName>
</protein>
<dbReference type="CDD" id="cd24048">
    <property type="entry name" value="ASKHA_NBD_FtsA"/>
    <property type="match status" value="1"/>
</dbReference>
<comment type="subcellular location">
    <subcellularLocation>
        <location evidence="6">Cell membrane</location>
        <topology evidence="6">Peripheral membrane protein</topology>
        <orientation evidence="6">Cytoplasmic side</orientation>
    </subcellularLocation>
    <text evidence="6">Localizes to the Z ring in an FtsZ-dependent manner. Targeted to the membrane through a conserved C-terminal amphipathic helix.</text>
</comment>
<dbReference type="HAMAP" id="MF_02033">
    <property type="entry name" value="FtsA"/>
    <property type="match status" value="1"/>
</dbReference>
<dbReference type="PANTHER" id="PTHR32432">
    <property type="entry name" value="CELL DIVISION PROTEIN FTSA-RELATED"/>
    <property type="match status" value="1"/>
</dbReference>
<dbReference type="PANTHER" id="PTHR32432:SF4">
    <property type="entry name" value="CELL DIVISION PROTEIN FTSA"/>
    <property type="match status" value="1"/>
</dbReference>
<dbReference type="NCBIfam" id="TIGR01174">
    <property type="entry name" value="ftsA"/>
    <property type="match status" value="1"/>
</dbReference>
<dbReference type="SMART" id="SM00842">
    <property type="entry name" value="FtsA"/>
    <property type="match status" value="1"/>
</dbReference>
<dbReference type="SUPFAM" id="SSF53067">
    <property type="entry name" value="Actin-like ATPase domain"/>
    <property type="match status" value="2"/>
</dbReference>
<gene>
    <name evidence="6" type="primary">ftsA</name>
    <name evidence="9" type="ORF">EDC65_3468</name>
</gene>
<evidence type="ECO:0000313" key="9">
    <source>
        <dbReference type="EMBL" id="ROP84120.1"/>
    </source>
</evidence>
<keyword evidence="4 6" id="KW-0472">Membrane</keyword>
<name>A0A3N1KZN6_9PROT</name>
<evidence type="ECO:0000256" key="1">
    <source>
        <dbReference type="ARBA" id="ARBA00007381"/>
    </source>
</evidence>
<comment type="subunit">
    <text evidence="6">Self-interacts. Interacts with FtsZ.</text>
</comment>
<evidence type="ECO:0000256" key="6">
    <source>
        <dbReference type="HAMAP-Rule" id="MF_02033"/>
    </source>
</evidence>